<gene>
    <name evidence="3" type="primary">coaE</name>
    <name evidence="5" type="ORF">JZO70_04960</name>
</gene>
<accession>A0ABS3L7B4</accession>
<dbReference type="EC" id="2.7.1.24" evidence="3 4"/>
<dbReference type="Pfam" id="PF01121">
    <property type="entry name" value="CoaE"/>
    <property type="match status" value="1"/>
</dbReference>
<comment type="subcellular location">
    <subcellularLocation>
        <location evidence="3">Cytoplasm</location>
    </subcellularLocation>
</comment>
<comment type="caution">
    <text evidence="5">The sequence shown here is derived from an EMBL/GenBank/DDBJ whole genome shotgun (WGS) entry which is preliminary data.</text>
</comment>
<keyword evidence="3 5" id="KW-0418">Kinase</keyword>
<feature type="binding site" evidence="3">
    <location>
        <begin position="12"/>
        <end position="17"/>
    </location>
    <ligand>
        <name>ATP</name>
        <dbReference type="ChEBI" id="CHEBI:30616"/>
    </ligand>
</feature>
<dbReference type="PANTHER" id="PTHR10695">
    <property type="entry name" value="DEPHOSPHO-COA KINASE-RELATED"/>
    <property type="match status" value="1"/>
</dbReference>
<comment type="similarity">
    <text evidence="3">Belongs to the CoaE family.</text>
</comment>
<keyword evidence="6" id="KW-1185">Reference proteome</keyword>
<evidence type="ECO:0000256" key="2">
    <source>
        <dbReference type="ARBA" id="ARBA00022840"/>
    </source>
</evidence>
<keyword evidence="3 5" id="KW-0808">Transferase</keyword>
<evidence type="ECO:0000256" key="4">
    <source>
        <dbReference type="NCBIfam" id="TIGR00152"/>
    </source>
</evidence>
<dbReference type="RefSeq" id="WP_207672439.1">
    <property type="nucleotide sequence ID" value="NZ_JAFREM010000008.1"/>
</dbReference>
<dbReference type="Proteomes" id="UP000664601">
    <property type="component" value="Unassembled WGS sequence"/>
</dbReference>
<dbReference type="GO" id="GO:0004140">
    <property type="term" value="F:dephospho-CoA kinase activity"/>
    <property type="evidence" value="ECO:0007669"/>
    <property type="project" value="UniProtKB-EC"/>
</dbReference>
<dbReference type="PANTHER" id="PTHR10695:SF46">
    <property type="entry name" value="BIFUNCTIONAL COENZYME A SYNTHASE-RELATED"/>
    <property type="match status" value="1"/>
</dbReference>
<comment type="function">
    <text evidence="3">Catalyzes the phosphorylation of the 3'-hydroxyl group of dephosphocoenzyme A to form coenzyme A.</text>
</comment>
<dbReference type="Gene3D" id="3.40.50.300">
    <property type="entry name" value="P-loop containing nucleotide triphosphate hydrolases"/>
    <property type="match status" value="1"/>
</dbReference>
<dbReference type="InterPro" id="IPR027417">
    <property type="entry name" value="P-loop_NTPase"/>
</dbReference>
<organism evidence="5 6">
    <name type="scientific">Candidatus Enterococcus moelleringii</name>
    <dbReference type="NCBI Taxonomy" id="2815325"/>
    <lineage>
        <taxon>Bacteria</taxon>
        <taxon>Bacillati</taxon>
        <taxon>Bacillota</taxon>
        <taxon>Bacilli</taxon>
        <taxon>Lactobacillales</taxon>
        <taxon>Enterococcaceae</taxon>
        <taxon>Enterococcus</taxon>
    </lineage>
</organism>
<evidence type="ECO:0000313" key="5">
    <source>
        <dbReference type="EMBL" id="MBO1305498.1"/>
    </source>
</evidence>
<comment type="catalytic activity">
    <reaction evidence="3">
        <text>3'-dephospho-CoA + ATP = ADP + CoA + H(+)</text>
        <dbReference type="Rhea" id="RHEA:18245"/>
        <dbReference type="ChEBI" id="CHEBI:15378"/>
        <dbReference type="ChEBI" id="CHEBI:30616"/>
        <dbReference type="ChEBI" id="CHEBI:57287"/>
        <dbReference type="ChEBI" id="CHEBI:57328"/>
        <dbReference type="ChEBI" id="CHEBI:456216"/>
        <dbReference type="EC" id="2.7.1.24"/>
    </reaction>
</comment>
<reference evidence="5 6" key="1">
    <citation type="submission" date="2021-03" db="EMBL/GenBank/DDBJ databases">
        <title>Enterococcal diversity collection.</title>
        <authorList>
            <person name="Gilmore M.S."/>
            <person name="Schwartzman J."/>
            <person name="Van Tyne D."/>
            <person name="Martin M."/>
            <person name="Earl A.M."/>
            <person name="Manson A.L."/>
            <person name="Straub T."/>
            <person name="Salamzade R."/>
            <person name="Saavedra J."/>
            <person name="Lebreton F."/>
            <person name="Prichula J."/>
            <person name="Schaufler K."/>
            <person name="Gaca A."/>
            <person name="Sgardioli B."/>
            <person name="Wagenaar J."/>
            <person name="Strong T."/>
        </authorList>
    </citation>
    <scope>NUCLEOTIDE SEQUENCE [LARGE SCALE GENOMIC DNA]</scope>
    <source>
        <strain evidence="5 6">669A</strain>
    </source>
</reference>
<dbReference type="SUPFAM" id="SSF52540">
    <property type="entry name" value="P-loop containing nucleoside triphosphate hydrolases"/>
    <property type="match status" value="1"/>
</dbReference>
<name>A0ABS3L7B4_9ENTE</name>
<dbReference type="HAMAP" id="MF_00376">
    <property type="entry name" value="Dephospho_CoA_kinase"/>
    <property type="match status" value="1"/>
</dbReference>
<keyword evidence="1 3" id="KW-0547">Nucleotide-binding</keyword>
<dbReference type="PROSITE" id="PS51219">
    <property type="entry name" value="DPCK"/>
    <property type="match status" value="1"/>
</dbReference>
<evidence type="ECO:0000313" key="6">
    <source>
        <dbReference type="Proteomes" id="UP000664601"/>
    </source>
</evidence>
<keyword evidence="2 3" id="KW-0067">ATP-binding</keyword>
<sequence>MSYVLGVTGGIASGKSTVVKVFKEAGFPIVDGDVVARLVVEPGTPGLAAVTEAFSKEIITPEGTLNRKKLGNLIFQDPKERQKLNHTLEPFIRGEIDRQITAAKSESPLVIADIPLLYETHYEKQMDAVAVVYVDQPTQLQRLMRRNDLTETEATNRIKSQMSLEEKRNRADLVFDNRGSVEETTNQVIQWLKKQDFIE</sequence>
<dbReference type="EMBL" id="JAFREM010000008">
    <property type="protein sequence ID" value="MBO1305498.1"/>
    <property type="molecule type" value="Genomic_DNA"/>
</dbReference>
<evidence type="ECO:0000256" key="1">
    <source>
        <dbReference type="ARBA" id="ARBA00022741"/>
    </source>
</evidence>
<dbReference type="NCBIfam" id="TIGR00152">
    <property type="entry name" value="dephospho-CoA kinase"/>
    <property type="match status" value="1"/>
</dbReference>
<keyword evidence="3" id="KW-0963">Cytoplasm</keyword>
<comment type="pathway">
    <text evidence="3">Cofactor biosynthesis; coenzyme A biosynthesis; CoA from (R)-pantothenate: step 5/5.</text>
</comment>
<keyword evidence="3" id="KW-0173">Coenzyme A biosynthesis</keyword>
<dbReference type="CDD" id="cd02022">
    <property type="entry name" value="DPCK"/>
    <property type="match status" value="1"/>
</dbReference>
<dbReference type="InterPro" id="IPR001977">
    <property type="entry name" value="Depp_CoAkinase"/>
</dbReference>
<protein>
    <recommendedName>
        <fullName evidence="3 4">Dephospho-CoA kinase</fullName>
        <ecNumber evidence="3 4">2.7.1.24</ecNumber>
    </recommendedName>
    <alternativeName>
        <fullName evidence="3">Dephosphocoenzyme A kinase</fullName>
    </alternativeName>
</protein>
<proteinExistence type="inferred from homology"/>
<evidence type="ECO:0000256" key="3">
    <source>
        <dbReference type="HAMAP-Rule" id="MF_00376"/>
    </source>
</evidence>